<dbReference type="EMBL" id="OZ034816">
    <property type="protein sequence ID" value="CAL1377996.1"/>
    <property type="molecule type" value="Genomic_DNA"/>
</dbReference>
<gene>
    <name evidence="3" type="ORF">LTRI10_LOCUS19604</name>
</gene>
<keyword evidence="4" id="KW-1185">Reference proteome</keyword>
<proteinExistence type="predicted"/>
<keyword evidence="2" id="KW-0472">Membrane</keyword>
<keyword evidence="2" id="KW-0812">Transmembrane</keyword>
<protein>
    <submittedName>
        <fullName evidence="3">Uncharacterized protein</fullName>
    </submittedName>
</protein>
<evidence type="ECO:0000313" key="4">
    <source>
        <dbReference type="Proteomes" id="UP001497516"/>
    </source>
</evidence>
<keyword evidence="2" id="KW-1133">Transmembrane helix</keyword>
<feature type="transmembrane region" description="Helical" evidence="2">
    <location>
        <begin position="20"/>
        <end position="42"/>
    </location>
</feature>
<dbReference type="Proteomes" id="UP001497516">
    <property type="component" value="Chromosome 3"/>
</dbReference>
<dbReference type="AlphaFoldDB" id="A0AAV2DWF7"/>
<feature type="compositionally biased region" description="Basic and acidic residues" evidence="1">
    <location>
        <begin position="54"/>
        <end position="69"/>
    </location>
</feature>
<accession>A0AAV2DWF7</accession>
<sequence>MDSSTTMEDGDVGVATKSFALIGVTSSLSAAVGEMVVAVMLAGSAGGSMTTEAVSHESDADNRDSMPPG</sequence>
<evidence type="ECO:0000256" key="2">
    <source>
        <dbReference type="SAM" id="Phobius"/>
    </source>
</evidence>
<evidence type="ECO:0000256" key="1">
    <source>
        <dbReference type="SAM" id="MobiDB-lite"/>
    </source>
</evidence>
<name>A0AAV2DWF7_9ROSI</name>
<organism evidence="3 4">
    <name type="scientific">Linum trigynum</name>
    <dbReference type="NCBI Taxonomy" id="586398"/>
    <lineage>
        <taxon>Eukaryota</taxon>
        <taxon>Viridiplantae</taxon>
        <taxon>Streptophyta</taxon>
        <taxon>Embryophyta</taxon>
        <taxon>Tracheophyta</taxon>
        <taxon>Spermatophyta</taxon>
        <taxon>Magnoliopsida</taxon>
        <taxon>eudicotyledons</taxon>
        <taxon>Gunneridae</taxon>
        <taxon>Pentapetalae</taxon>
        <taxon>rosids</taxon>
        <taxon>fabids</taxon>
        <taxon>Malpighiales</taxon>
        <taxon>Linaceae</taxon>
        <taxon>Linum</taxon>
    </lineage>
</organism>
<feature type="region of interest" description="Disordered" evidence="1">
    <location>
        <begin position="47"/>
        <end position="69"/>
    </location>
</feature>
<reference evidence="3 4" key="1">
    <citation type="submission" date="2024-04" db="EMBL/GenBank/DDBJ databases">
        <authorList>
            <person name="Fracassetti M."/>
        </authorList>
    </citation>
    <scope>NUCLEOTIDE SEQUENCE [LARGE SCALE GENOMIC DNA]</scope>
</reference>
<evidence type="ECO:0000313" key="3">
    <source>
        <dbReference type="EMBL" id="CAL1377996.1"/>
    </source>
</evidence>